<evidence type="ECO:0000313" key="5">
    <source>
        <dbReference type="EMBL" id="GEJ55297.1"/>
    </source>
</evidence>
<comment type="similarity">
    <text evidence="1">Belongs to the peptidase A31 family.</text>
</comment>
<dbReference type="InterPro" id="IPR000671">
    <property type="entry name" value="Peptidase_A31"/>
</dbReference>
<sequence length="181" mass="19699">MSRIAIIGLGNVLMGDDGFGPYVAQLLEGWYDWPDDVQVTEIGTQGVDLTPFVRGAEALVVVSSVHRKAPPGTLHRVSHAEVMDRELPNREPALRNSPYEPALRNLVLTLEFTGGAPRQVAVVGAEPESVELNGGLSDRVRPALEPAVAAVLEVLATHGVRPRPRQPRPEVLPWWEIRQGA</sequence>
<proteinExistence type="inferred from homology"/>
<keyword evidence="4" id="KW-0378">Hydrolase</keyword>
<dbReference type="Gene3D" id="3.40.50.1450">
    <property type="entry name" value="HybD-like"/>
    <property type="match status" value="1"/>
</dbReference>
<dbReference type="GO" id="GO:0008047">
    <property type="term" value="F:enzyme activator activity"/>
    <property type="evidence" value="ECO:0007669"/>
    <property type="project" value="InterPro"/>
</dbReference>
<keyword evidence="3" id="KW-0064">Aspartyl protease</keyword>
<dbReference type="InterPro" id="IPR023430">
    <property type="entry name" value="Pept_HybD-like_dom_sf"/>
</dbReference>
<organism evidence="5 6">
    <name type="scientific">Anaeromyxobacter diazotrophicus</name>
    <dbReference type="NCBI Taxonomy" id="2590199"/>
    <lineage>
        <taxon>Bacteria</taxon>
        <taxon>Pseudomonadati</taxon>
        <taxon>Myxococcota</taxon>
        <taxon>Myxococcia</taxon>
        <taxon>Myxococcales</taxon>
        <taxon>Cystobacterineae</taxon>
        <taxon>Anaeromyxobacteraceae</taxon>
        <taxon>Anaeromyxobacter</taxon>
    </lineage>
</organism>
<dbReference type="RefSeq" id="WP_176062110.1">
    <property type="nucleotide sequence ID" value="NZ_BJTG01000001.1"/>
</dbReference>
<dbReference type="PANTHER" id="PTHR30302">
    <property type="entry name" value="HYDROGENASE 1 MATURATION PROTEASE"/>
    <property type="match status" value="1"/>
</dbReference>
<dbReference type="GO" id="GO:0016485">
    <property type="term" value="P:protein processing"/>
    <property type="evidence" value="ECO:0007669"/>
    <property type="project" value="TreeGrafter"/>
</dbReference>
<accession>A0A7I9VGY6</accession>
<dbReference type="AlphaFoldDB" id="A0A7I9VGY6"/>
<evidence type="ECO:0000256" key="3">
    <source>
        <dbReference type="ARBA" id="ARBA00022750"/>
    </source>
</evidence>
<dbReference type="EMBL" id="BJTG01000001">
    <property type="protein sequence ID" value="GEJ55297.1"/>
    <property type="molecule type" value="Genomic_DNA"/>
</dbReference>
<gene>
    <name evidence="5" type="ORF">AMYX_00380</name>
</gene>
<dbReference type="SUPFAM" id="SSF53163">
    <property type="entry name" value="HybD-like"/>
    <property type="match status" value="1"/>
</dbReference>
<evidence type="ECO:0000313" key="6">
    <source>
        <dbReference type="Proteomes" id="UP000503640"/>
    </source>
</evidence>
<reference evidence="6" key="1">
    <citation type="journal article" date="2020" name="Appl. Environ. Microbiol.">
        <title>Diazotrophic Anaeromyxobacter Isolates from Soils.</title>
        <authorList>
            <person name="Masuda Y."/>
            <person name="Yamanaka H."/>
            <person name="Xu Z.X."/>
            <person name="Shiratori Y."/>
            <person name="Aono T."/>
            <person name="Amachi S."/>
            <person name="Senoo K."/>
            <person name="Itoh H."/>
        </authorList>
    </citation>
    <scope>NUCLEOTIDE SEQUENCE [LARGE SCALE GENOMIC DNA]</scope>
    <source>
        <strain evidence="6">R267</strain>
    </source>
</reference>
<protein>
    <submittedName>
        <fullName evidence="5">Peptidase M52</fullName>
    </submittedName>
</protein>
<dbReference type="Proteomes" id="UP000503640">
    <property type="component" value="Unassembled WGS sequence"/>
</dbReference>
<name>A0A7I9VGY6_9BACT</name>
<evidence type="ECO:0000256" key="4">
    <source>
        <dbReference type="ARBA" id="ARBA00022801"/>
    </source>
</evidence>
<dbReference type="PRINTS" id="PR00446">
    <property type="entry name" value="HYDRGNUPTAKE"/>
</dbReference>
<evidence type="ECO:0000256" key="2">
    <source>
        <dbReference type="ARBA" id="ARBA00022670"/>
    </source>
</evidence>
<keyword evidence="6" id="KW-1185">Reference proteome</keyword>
<comment type="caution">
    <text evidence="5">The sequence shown here is derived from an EMBL/GenBank/DDBJ whole genome shotgun (WGS) entry which is preliminary data.</text>
</comment>
<dbReference type="PANTHER" id="PTHR30302:SF1">
    <property type="entry name" value="HYDROGENASE 2 MATURATION PROTEASE"/>
    <property type="match status" value="1"/>
</dbReference>
<dbReference type="NCBIfam" id="TIGR00072">
    <property type="entry name" value="hydrog_prot"/>
    <property type="match status" value="1"/>
</dbReference>
<dbReference type="Pfam" id="PF01750">
    <property type="entry name" value="HycI"/>
    <property type="match status" value="1"/>
</dbReference>
<keyword evidence="2" id="KW-0645">Protease</keyword>
<dbReference type="GO" id="GO:0004190">
    <property type="term" value="F:aspartic-type endopeptidase activity"/>
    <property type="evidence" value="ECO:0007669"/>
    <property type="project" value="UniProtKB-KW"/>
</dbReference>
<evidence type="ECO:0000256" key="1">
    <source>
        <dbReference type="ARBA" id="ARBA00006814"/>
    </source>
</evidence>